<dbReference type="InterPro" id="IPR036390">
    <property type="entry name" value="WH_DNA-bd_sf"/>
</dbReference>
<dbReference type="STRING" id="204773.HEAR0341"/>
<dbReference type="PANTHER" id="PTHR30126:SF5">
    <property type="entry name" value="HTH-TYPE TRANSCRIPTIONAL ACTIVATOR CMPR"/>
    <property type="match status" value="1"/>
</dbReference>
<keyword evidence="2" id="KW-0805">Transcription regulation</keyword>
<dbReference type="SUPFAM" id="SSF46785">
    <property type="entry name" value="Winged helix' DNA-binding domain"/>
    <property type="match status" value="1"/>
</dbReference>
<proteinExistence type="inferred from homology"/>
<dbReference type="HOGENOM" id="CLU_039613_6_1_4"/>
<dbReference type="PANTHER" id="PTHR30126">
    <property type="entry name" value="HTH-TYPE TRANSCRIPTIONAL REGULATOR"/>
    <property type="match status" value="1"/>
</dbReference>
<dbReference type="Proteomes" id="UP000006697">
    <property type="component" value="Chromosome"/>
</dbReference>
<dbReference type="EMBL" id="CU207211">
    <property type="protein sequence ID" value="CAL60565.1"/>
    <property type="molecule type" value="Genomic_DNA"/>
</dbReference>
<dbReference type="AlphaFoldDB" id="A4G228"/>
<accession>A4G228</accession>
<protein>
    <submittedName>
        <fullName evidence="6">Transcriptional regulatory protein, LysR family</fullName>
    </submittedName>
</protein>
<evidence type="ECO:0000313" key="7">
    <source>
        <dbReference type="Proteomes" id="UP000006697"/>
    </source>
</evidence>
<dbReference type="GO" id="GO:0000976">
    <property type="term" value="F:transcription cis-regulatory region binding"/>
    <property type="evidence" value="ECO:0007669"/>
    <property type="project" value="TreeGrafter"/>
</dbReference>
<dbReference type="eggNOG" id="COG0583">
    <property type="taxonomic scope" value="Bacteria"/>
</dbReference>
<comment type="similarity">
    <text evidence="1">Belongs to the LysR transcriptional regulatory family.</text>
</comment>
<dbReference type="InterPro" id="IPR000847">
    <property type="entry name" value="LysR_HTH_N"/>
</dbReference>
<dbReference type="Gene3D" id="1.10.10.10">
    <property type="entry name" value="Winged helix-like DNA-binding domain superfamily/Winged helix DNA-binding domain"/>
    <property type="match status" value="1"/>
</dbReference>
<evidence type="ECO:0000259" key="5">
    <source>
        <dbReference type="PROSITE" id="PS50931"/>
    </source>
</evidence>
<evidence type="ECO:0000256" key="3">
    <source>
        <dbReference type="ARBA" id="ARBA00023125"/>
    </source>
</evidence>
<dbReference type="FunFam" id="1.10.10.10:FF:000001">
    <property type="entry name" value="LysR family transcriptional regulator"/>
    <property type="match status" value="1"/>
</dbReference>
<name>A4G228_HERAR</name>
<dbReference type="KEGG" id="har:HEAR0341"/>
<sequence>MYFHTRLEAFSKLELHIRGKKLLGIVKVFNHNDSFQLIHGVFHTVKNATLRQLKVFETVARLLSFSRAAEELHLTQPAVSTQVKKLEDHAGLALFEQLGKKIYLTPGGTELLHYSRTIIQQFQEAEDAMTQFKGITGGKLNVAVISAGDYFFPRLLVEFARSHQGVTLNLSVHNREGLLNQLANNLTDLAIMVRPPTDMDTINEPFAPHPYVIVAAPDHHLVSKKNIPMSTLIHEPFVVREKGSDTWHSMEDGFGSRIDDLNIAMEIKSTETIKQAVIAGMGISFLSAHTISMELQAGSLTVLDVEGFPVMLNWYVVHRKNKRLPPVAQAFRNFLLNEGPELIERIIRYNPKPGRQLSNLPAKSKRK</sequence>
<dbReference type="Gene3D" id="3.40.190.290">
    <property type="match status" value="1"/>
</dbReference>
<dbReference type="InterPro" id="IPR005119">
    <property type="entry name" value="LysR_subst-bd"/>
</dbReference>
<dbReference type="CDD" id="cd08419">
    <property type="entry name" value="PBP2_CbbR_RubisCO_like"/>
    <property type="match status" value="1"/>
</dbReference>
<dbReference type="PROSITE" id="PS50931">
    <property type="entry name" value="HTH_LYSR"/>
    <property type="match status" value="1"/>
</dbReference>
<dbReference type="Pfam" id="PF00126">
    <property type="entry name" value="HTH_1"/>
    <property type="match status" value="1"/>
</dbReference>
<dbReference type="Pfam" id="PF03466">
    <property type="entry name" value="LysR_substrate"/>
    <property type="match status" value="1"/>
</dbReference>
<dbReference type="SUPFAM" id="SSF53850">
    <property type="entry name" value="Periplasmic binding protein-like II"/>
    <property type="match status" value="1"/>
</dbReference>
<evidence type="ECO:0000256" key="1">
    <source>
        <dbReference type="ARBA" id="ARBA00009437"/>
    </source>
</evidence>
<evidence type="ECO:0000313" key="6">
    <source>
        <dbReference type="EMBL" id="CAL60565.1"/>
    </source>
</evidence>
<dbReference type="InterPro" id="IPR036388">
    <property type="entry name" value="WH-like_DNA-bd_sf"/>
</dbReference>
<keyword evidence="4" id="KW-0804">Transcription</keyword>
<reference evidence="6 7" key="1">
    <citation type="journal article" date="2007" name="PLoS Genet.">
        <title>A tale of two oxidation states: bacterial colonization of arsenic-rich environments.</title>
        <authorList>
            <person name="Muller D."/>
            <person name="Medigue C."/>
            <person name="Koechler S."/>
            <person name="Barbe V."/>
            <person name="Barakat M."/>
            <person name="Talla E."/>
            <person name="Bonnefoy V."/>
            <person name="Krin E."/>
            <person name="Arsene-Ploetze F."/>
            <person name="Carapito C."/>
            <person name="Chandler M."/>
            <person name="Cournoyer B."/>
            <person name="Cruveiller S."/>
            <person name="Dossat C."/>
            <person name="Duval S."/>
            <person name="Heymann M."/>
            <person name="Leize E."/>
            <person name="Lieutaud A."/>
            <person name="Lievremont D."/>
            <person name="Makita Y."/>
            <person name="Mangenot S."/>
            <person name="Nitschke W."/>
            <person name="Ortet P."/>
            <person name="Perdrial N."/>
            <person name="Schoepp B."/>
            <person name="Siguier N."/>
            <person name="Simeonova D.D."/>
            <person name="Rouy Z."/>
            <person name="Segurens B."/>
            <person name="Turlin E."/>
            <person name="Vallenet D."/>
            <person name="Van Dorsselaer A."/>
            <person name="Weiss S."/>
            <person name="Weissenbach J."/>
            <person name="Lett M.C."/>
            <person name="Danchin A."/>
            <person name="Bertin P.N."/>
        </authorList>
    </citation>
    <scope>NUCLEOTIDE SEQUENCE [LARGE SCALE GENOMIC DNA]</scope>
    <source>
        <strain evidence="7">ULPAs1</strain>
    </source>
</reference>
<feature type="domain" description="HTH lysR-type" evidence="5">
    <location>
        <begin position="49"/>
        <end position="105"/>
    </location>
</feature>
<keyword evidence="7" id="KW-1185">Reference proteome</keyword>
<gene>
    <name evidence="6" type="ordered locus">HEAR0341</name>
</gene>
<evidence type="ECO:0000256" key="2">
    <source>
        <dbReference type="ARBA" id="ARBA00023015"/>
    </source>
</evidence>
<dbReference type="GO" id="GO:0003700">
    <property type="term" value="F:DNA-binding transcription factor activity"/>
    <property type="evidence" value="ECO:0007669"/>
    <property type="project" value="InterPro"/>
</dbReference>
<dbReference type="PRINTS" id="PR00039">
    <property type="entry name" value="HTHLYSR"/>
</dbReference>
<evidence type="ECO:0000256" key="4">
    <source>
        <dbReference type="ARBA" id="ARBA00023163"/>
    </source>
</evidence>
<keyword evidence="3" id="KW-0238">DNA-binding</keyword>
<organism evidence="6 7">
    <name type="scientific">Herminiimonas arsenicoxydans</name>
    <dbReference type="NCBI Taxonomy" id="204773"/>
    <lineage>
        <taxon>Bacteria</taxon>
        <taxon>Pseudomonadati</taxon>
        <taxon>Pseudomonadota</taxon>
        <taxon>Betaproteobacteria</taxon>
        <taxon>Burkholderiales</taxon>
        <taxon>Oxalobacteraceae</taxon>
        <taxon>Herminiimonas</taxon>
    </lineage>
</organism>